<feature type="transmembrane region" description="Helical" evidence="11">
    <location>
        <begin position="625"/>
        <end position="642"/>
    </location>
</feature>
<keyword evidence="3" id="KW-0813">Transport</keyword>
<comment type="catalytic activity">
    <reaction evidence="9">
        <text>itraconazole(in) + ATP + H2O = itraconazole(out) + ADP + phosphate + H(+)</text>
        <dbReference type="Rhea" id="RHEA:33503"/>
        <dbReference type="ChEBI" id="CHEBI:6076"/>
        <dbReference type="ChEBI" id="CHEBI:15377"/>
        <dbReference type="ChEBI" id="CHEBI:15378"/>
        <dbReference type="ChEBI" id="CHEBI:30616"/>
        <dbReference type="ChEBI" id="CHEBI:43474"/>
        <dbReference type="ChEBI" id="CHEBI:456216"/>
    </reaction>
    <physiologicalReaction direction="left-to-right" evidence="9">
        <dbReference type="Rhea" id="RHEA:33504"/>
    </physiologicalReaction>
</comment>
<feature type="transmembrane region" description="Helical" evidence="11">
    <location>
        <begin position="1151"/>
        <end position="1169"/>
    </location>
</feature>
<accession>A0AAF1BKJ1</accession>
<dbReference type="InterPro" id="IPR043926">
    <property type="entry name" value="ABCG_dom"/>
</dbReference>
<dbReference type="Pfam" id="PF01061">
    <property type="entry name" value="ABC2_membrane"/>
    <property type="match status" value="2"/>
</dbReference>
<dbReference type="PROSITE" id="PS50893">
    <property type="entry name" value="ABC_TRANSPORTER_2"/>
    <property type="match status" value="2"/>
</dbReference>
<dbReference type="SUPFAM" id="SSF52540">
    <property type="entry name" value="P-loop containing nucleoside triphosphate hydrolases"/>
    <property type="match status" value="2"/>
</dbReference>
<evidence type="ECO:0000256" key="5">
    <source>
        <dbReference type="ARBA" id="ARBA00022741"/>
    </source>
</evidence>
<feature type="transmembrane region" description="Helical" evidence="11">
    <location>
        <begin position="1320"/>
        <end position="1340"/>
    </location>
</feature>
<dbReference type="InterPro" id="IPR017871">
    <property type="entry name" value="ABC_transporter-like_CS"/>
</dbReference>
<feature type="transmembrane region" description="Helical" evidence="11">
    <location>
        <begin position="554"/>
        <end position="582"/>
    </location>
</feature>
<dbReference type="CDD" id="cd03232">
    <property type="entry name" value="ABCG_PDR_domain2"/>
    <property type="match status" value="1"/>
</dbReference>
<feature type="transmembrane region" description="Helical" evidence="11">
    <location>
        <begin position="1175"/>
        <end position="1195"/>
    </location>
</feature>
<organism evidence="13 14">
    <name type="scientific">Vanrija pseudolonga</name>
    <dbReference type="NCBI Taxonomy" id="143232"/>
    <lineage>
        <taxon>Eukaryota</taxon>
        <taxon>Fungi</taxon>
        <taxon>Dikarya</taxon>
        <taxon>Basidiomycota</taxon>
        <taxon>Agaricomycotina</taxon>
        <taxon>Tremellomycetes</taxon>
        <taxon>Trichosporonales</taxon>
        <taxon>Trichosporonaceae</taxon>
        <taxon>Vanrija</taxon>
    </lineage>
</organism>
<feature type="transmembrane region" description="Helical" evidence="11">
    <location>
        <begin position="1216"/>
        <end position="1249"/>
    </location>
</feature>
<dbReference type="InterPro" id="IPR034001">
    <property type="entry name" value="ABCG_PDR_1"/>
</dbReference>
<keyword evidence="14" id="KW-1185">Reference proteome</keyword>
<gene>
    <name evidence="13" type="primary">bfr1_0</name>
    <name evidence="13" type="ORF">LOC62_03G004652</name>
</gene>
<feature type="transmembrane region" description="Helical" evidence="11">
    <location>
        <begin position="1412"/>
        <end position="1431"/>
    </location>
</feature>
<keyword evidence="4 11" id="KW-0812">Transmembrane</keyword>
<evidence type="ECO:0000256" key="10">
    <source>
        <dbReference type="SAM" id="MobiDB-lite"/>
    </source>
</evidence>
<dbReference type="GO" id="GO:0016020">
    <property type="term" value="C:membrane"/>
    <property type="evidence" value="ECO:0007669"/>
    <property type="project" value="UniProtKB-SubCell"/>
</dbReference>
<comment type="similarity">
    <text evidence="2">Belongs to the ABC transporter superfamily. ABCG family. PDR (TC 3.A.1.205) subfamily.</text>
</comment>
<evidence type="ECO:0000256" key="3">
    <source>
        <dbReference type="ARBA" id="ARBA00022448"/>
    </source>
</evidence>
<evidence type="ECO:0000256" key="11">
    <source>
        <dbReference type="SAM" id="Phobius"/>
    </source>
</evidence>
<dbReference type="FunFam" id="3.40.50.300:FF:000054">
    <property type="entry name" value="ABC multidrug transporter atrF"/>
    <property type="match status" value="1"/>
</dbReference>
<reference evidence="13" key="1">
    <citation type="submission" date="2023-10" db="EMBL/GenBank/DDBJ databases">
        <authorList>
            <person name="Noh H."/>
        </authorList>
    </citation>
    <scope>NUCLEOTIDE SEQUENCE</scope>
    <source>
        <strain evidence="13">DUCC4014</strain>
    </source>
</reference>
<evidence type="ECO:0000256" key="7">
    <source>
        <dbReference type="ARBA" id="ARBA00022989"/>
    </source>
</evidence>
<evidence type="ECO:0000259" key="12">
    <source>
        <dbReference type="PROSITE" id="PS50893"/>
    </source>
</evidence>
<dbReference type="InterPro" id="IPR003439">
    <property type="entry name" value="ABC_transporter-like_ATP-bd"/>
</dbReference>
<dbReference type="InterPro" id="IPR003593">
    <property type="entry name" value="AAA+_ATPase"/>
</dbReference>
<evidence type="ECO:0000256" key="4">
    <source>
        <dbReference type="ARBA" id="ARBA00022692"/>
    </source>
</evidence>
<feature type="transmembrane region" description="Helical" evidence="11">
    <location>
        <begin position="730"/>
        <end position="748"/>
    </location>
</feature>
<feature type="domain" description="ABC transporter" evidence="12">
    <location>
        <begin position="818"/>
        <end position="1059"/>
    </location>
</feature>
<evidence type="ECO:0000256" key="2">
    <source>
        <dbReference type="ARBA" id="ARBA00006012"/>
    </source>
</evidence>
<name>A0AAF1BKJ1_9TREE</name>
<sequence length="1442" mass="159059">MTAEPKPGSASGPADSQVTLHKAPKAKKAQAKNEDKWDFEAQLKFQADQAALEAVGVDPKQHAFTLTWDNLSVRGRGGADDVHFQKDVSNLLMPWGAWTTGKRAQQISKARSGEVAHDPRLKKGQRFLLDGFSGVLAPGEMMLVVGRPGSGCSTFLKALSGHHGAYAGVDGAVYYGSMKAKDKAFRPLRGEVSFISEDEVHDANLTVGETMDFALRMEAPSKRAREHHDGQVITSAEYTSKAKHDVLNTFHIANTLDTKVGDQFVRGVSGGERKRVTLAEAYSTHAQVQCWDNATRGLDANTALQFVKICRTLCDVGRRINVLSLYQAGNSMYERFDKVTVIAEGQVIYYGPRSEARSYFEALGLEHMDGANTADFLTAATAANERRVRPGFEGRVPNTASEFAAAYKGSEIARRMRAEVDATLADSAAREAESHNLKEYVALQKSAHAFKGLAQKASYFQQIQTATIRHAQQRWGDQWSFWARQVTTLVMGLVNGSVFYKVSSTTTGLYLRAGVIFMTMMFPAILGFSDVAASFQGRAVTAKHKAYSMYRPSVILLAQTIVDLPIYFVQNLFFVIVTYFMADLRHSAGQFFICFAATFLTALIFSSIFRAIGYAFNNFHNASKMTGAVFLFMIMYGGFAIYTPSMHPWFAWVRWLSPVYYGFEAMVAGQLDGLKFECAPPLRAPYGPGYEGKPAGCALPGAEFGTTVVDGTEYLRLVLEFSTAHVGRNFGIIIVLWIASIALGMYFLERLPAAGSSKAVTVYKRGGGGALKAESVVRGTAPRDEEEGADTQVLNEKATGTPVEKADKGAIATEGTTFTWQDICYTVPTRNGDLQLLDHVTGYCKAGTITALMGSSGAGKTTLMDVLAARKSEGTITGTVTLNGRPLPVSFQRTTGYCEQLDVHLPQATVREALEFSALLRQPRSLSEKEKLAYVDTIVELLELEDIQDAIIGVPGEGLSIEQRKRLNIGVELVSRPTLLFLDEPTSGLDGQSSFLIVSFLRKLAATGQSILCTIHQPSAALFAGFDQLLLLKGGGRTVYFGAIAALKEYFVSRGVPWPADVNPAEFMIDIVSGEHSLGRDWADVWLESEERAQMVADLEALKAESALGAPAIDEADDHEFAATTWTQMRLVMKRASVQLYRDFEYVANKFALHILVGLISGFSFYQLGNSYANLQNRLFTIVVFVFVAPGVIVQTQPKFIANRDIFETREKKAKFYSWTCFVVGEIVAEWPYLVLCAFFYFVCWYFAAGLDLSAGAAGPVFLQMVLYEALYTGIGQFIAAYAPNPVFAALILPLLMGTLMLFAGVIIPYQAITAFWRYWMYYLNPFTYLMEGLLVWPIWNVKVHCKDYELGYFFPPANMTCGEYMAPFMKHASGYLKDPANKLLCAYCGYSQGNEYLATMEMKRRFDGWKGILITLLFCISSYGFVFLLLKLRSKATKTAK</sequence>
<keyword evidence="5" id="KW-0547">Nucleotide-binding</keyword>
<keyword evidence="8 11" id="KW-0472">Membrane</keyword>
<dbReference type="Pfam" id="PF19055">
    <property type="entry name" value="ABC2_membrane_7"/>
    <property type="match status" value="1"/>
</dbReference>
<dbReference type="InterPro" id="IPR034003">
    <property type="entry name" value="ABCG_PDR_2"/>
</dbReference>
<evidence type="ECO:0000256" key="1">
    <source>
        <dbReference type="ARBA" id="ARBA00004141"/>
    </source>
</evidence>
<dbReference type="RefSeq" id="XP_062627152.1">
    <property type="nucleotide sequence ID" value="XM_062771168.1"/>
</dbReference>
<dbReference type="GeneID" id="87807888"/>
<evidence type="ECO:0000256" key="6">
    <source>
        <dbReference type="ARBA" id="ARBA00022840"/>
    </source>
</evidence>
<dbReference type="InterPro" id="IPR013525">
    <property type="entry name" value="ABC2_TM"/>
</dbReference>
<dbReference type="SMART" id="SM00382">
    <property type="entry name" value="AAA"/>
    <property type="match status" value="2"/>
</dbReference>
<dbReference type="GO" id="GO:0005524">
    <property type="term" value="F:ATP binding"/>
    <property type="evidence" value="ECO:0007669"/>
    <property type="project" value="UniProtKB-KW"/>
</dbReference>
<dbReference type="Proteomes" id="UP000827549">
    <property type="component" value="Chromosome 3"/>
</dbReference>
<protein>
    <submittedName>
        <fullName evidence="13">Brefeldin A resistance protein</fullName>
    </submittedName>
</protein>
<dbReference type="GO" id="GO:0140359">
    <property type="term" value="F:ABC-type transporter activity"/>
    <property type="evidence" value="ECO:0007669"/>
    <property type="project" value="InterPro"/>
</dbReference>
<keyword evidence="7 11" id="KW-1133">Transmembrane helix</keyword>
<dbReference type="PANTHER" id="PTHR19241">
    <property type="entry name" value="ATP-BINDING CASSETTE TRANSPORTER"/>
    <property type="match status" value="1"/>
</dbReference>
<dbReference type="EMBL" id="CP086716">
    <property type="protein sequence ID" value="WOO81120.1"/>
    <property type="molecule type" value="Genomic_DNA"/>
</dbReference>
<feature type="transmembrane region" description="Helical" evidence="11">
    <location>
        <begin position="509"/>
        <end position="533"/>
    </location>
</feature>
<dbReference type="InterPro" id="IPR010929">
    <property type="entry name" value="PDR_CDR_ABC"/>
</dbReference>
<dbReference type="InterPro" id="IPR027417">
    <property type="entry name" value="P-loop_NTPase"/>
</dbReference>
<proteinExistence type="inferred from homology"/>
<feature type="transmembrane region" description="Helical" evidence="11">
    <location>
        <begin position="588"/>
        <end position="613"/>
    </location>
</feature>
<evidence type="ECO:0000256" key="9">
    <source>
        <dbReference type="ARBA" id="ARBA00051750"/>
    </source>
</evidence>
<dbReference type="Pfam" id="PF00005">
    <property type="entry name" value="ABC_tran"/>
    <property type="match status" value="2"/>
</dbReference>
<dbReference type="PROSITE" id="PS00211">
    <property type="entry name" value="ABC_TRANSPORTER_1"/>
    <property type="match status" value="1"/>
</dbReference>
<feature type="domain" description="ABC transporter" evidence="12">
    <location>
        <begin position="102"/>
        <end position="369"/>
    </location>
</feature>
<dbReference type="Gene3D" id="3.40.50.300">
    <property type="entry name" value="P-loop containing nucleotide triphosphate hydrolases"/>
    <property type="match status" value="2"/>
</dbReference>
<evidence type="ECO:0000313" key="14">
    <source>
        <dbReference type="Proteomes" id="UP000827549"/>
    </source>
</evidence>
<evidence type="ECO:0000256" key="8">
    <source>
        <dbReference type="ARBA" id="ARBA00023136"/>
    </source>
</evidence>
<dbReference type="GO" id="GO:0016887">
    <property type="term" value="F:ATP hydrolysis activity"/>
    <property type="evidence" value="ECO:0007669"/>
    <property type="project" value="InterPro"/>
</dbReference>
<dbReference type="CDD" id="cd03233">
    <property type="entry name" value="ABCG_PDR_domain1"/>
    <property type="match status" value="1"/>
</dbReference>
<comment type="subcellular location">
    <subcellularLocation>
        <location evidence="1">Membrane</location>
        <topology evidence="1">Multi-pass membrane protein</topology>
    </subcellularLocation>
</comment>
<feature type="transmembrane region" description="Helical" evidence="11">
    <location>
        <begin position="1287"/>
        <end position="1308"/>
    </location>
</feature>
<feature type="transmembrane region" description="Helical" evidence="11">
    <location>
        <begin position="1261"/>
        <end position="1280"/>
    </location>
</feature>
<feature type="region of interest" description="Disordered" evidence="10">
    <location>
        <begin position="1"/>
        <end position="34"/>
    </location>
</feature>
<evidence type="ECO:0000313" key="13">
    <source>
        <dbReference type="EMBL" id="WOO81120.1"/>
    </source>
</evidence>
<keyword evidence="6" id="KW-0067">ATP-binding</keyword>
<dbReference type="Pfam" id="PF06422">
    <property type="entry name" value="PDR_CDR"/>
    <property type="match status" value="1"/>
</dbReference>